<dbReference type="SUPFAM" id="SSF52540">
    <property type="entry name" value="P-loop containing nucleoside triphosphate hydrolases"/>
    <property type="match status" value="1"/>
</dbReference>
<feature type="region of interest" description="Disordered" evidence="5">
    <location>
        <begin position="1114"/>
        <end position="1141"/>
    </location>
</feature>
<dbReference type="CDD" id="cd18025">
    <property type="entry name" value="DEXHc_DDX60"/>
    <property type="match status" value="1"/>
</dbReference>
<dbReference type="GO" id="GO:0005737">
    <property type="term" value="C:cytoplasm"/>
    <property type="evidence" value="ECO:0007669"/>
    <property type="project" value="TreeGrafter"/>
</dbReference>
<dbReference type="GO" id="GO:0016787">
    <property type="term" value="F:hydrolase activity"/>
    <property type="evidence" value="ECO:0007669"/>
    <property type="project" value="UniProtKB-KW"/>
</dbReference>
<dbReference type="InterPro" id="IPR059032">
    <property type="entry name" value="WHD_DDX60"/>
</dbReference>
<protein>
    <submittedName>
        <fullName evidence="8">Putative helicase</fullName>
    </submittedName>
</protein>
<sequence>MAEADINDSDALLAWDATLAPLKVDIVGDFAGKQLFAIHGEAMLSYCIAKAKVDYDDGFQLLHAVHAVEVFLSKLKERGCNFHLLWFDSQQELAVPRDALQKHRSKCLMTRAVLMEHLRLPEVEGNMKHDHGWTQSPVSFVFPAITGDEFSKYLEANSVYFIMGSRYGFPMSQERNRQGSSRHLAAAFLFARRQYSLAFIDDLEFRSSKVYSSVVTQSNTLPMADISEPASPSTRAEDTMAARLTTNGSETNARAYIAKLFCAGILAKRPDVGTQKRAAAFLLHVGMLEHLELAQRSYGKVVGADDEDQQFLVDFAMIATDLIRRWMGSDAGRHVNWRVCDVVDGRLFLHVLRNLKSVAVPGNVHQYLDAVSFLVGIDLSEHLADKDDAAFEDLSKIQVSLEPLSVPSVLPFSHPVLNHYLDDLELETDEGHDDQTAGFKVFRELSHWHNAKRAIDPKHRPTQQLKDWRAQRRNQRFMADTIAYSASLTNASGKNIDPEVIVVRGEEVPKKQAAQKPTKNQKSGKAKALEASKALRAAKDEARSLEVSSSLTQRCRDLEMEKSLAKRYHKLVKYLLTLSKADTAVTGGELELYACDLLATMVGEPPFGERELNMIALLRHHAIKMQSLPLTASTRKQLRHLSKALQLPVNSEASNIADMPLSFTSSVHLSAKNVRLPEDTREFQLNHCGPYMERSFDSAPDSRVPFNPDAWQRKVLDAIDADKSLFVVAPTSAGKTFISFYAMKKILQANDDDVLVYVAPTKALVNQIAAEIQARFSKTYSRAGKSVWAIHTRDYRINNPTGCQILVTVPHVLQIMLLAPSNSQTQTSWACRVKRIIFDEVHCIGQADDGVIWEQLLLLAPCPIIALSATVGNPLEFRDWLTGNEQAKGFELEMVVHNARYSDLRKFIYQPPEEEKFTGFGPVERLPIPGLDSEGDESKRFVFVHPVGSLVNVDQGTLADTNLEPRDCLQLWNSMTALSKDQHVVSPELHPKRALPSNIKKSDVIDWEISLKKELYGWIADRTSSFHELRSKFDVELKPCDYEWKSVFDSTIPLIIDLRARGALPAILFNYDRGGCEKMLFGILKTLEDAEQEYRQDSPEWKKKEKAYLQWQKNKVSEKPAKVKKSRGRRDDKDDGTAFDKMDHLREDAGKEDNIWASFDIDAPIEKFSFADSVKISKEELEKLIKSLAWHKIREPFIHALRRGLGVHHAGMNRQYRQVVEMLFRKGFLTVVIATGTLALGLNMPCKTVVFAGDSAFLTALNYRQASGRAGRRGFDLLGNVVFHNVPHHRAKEIMSSRLPDLRGQFPMSTTLVLRLLSLLHGTNNSDYATKAVESLLTQTRLYLGGPSEQASIKHHLRFSIEYLRRQQLLSAAGAPLNFSGLVGHLYFTENAVFAFHSLLKGGYLHGLCDDIDQGSKQKEILLELLLVLCHLFCRIPCHRHSDEKWLREVVHRSPSLVMLPRLPEEAERCLKSHNNETLDIFKTYISTFVQRHLRDCPDNELPFTKHRIIPQHSEVNLAAANIPASLPTRIRSPFSALSGFTDEFATIHELCETVRAGVFLEESAIPYIPIYPHETNGVPFNAYIFDFFKHGDMDALVRDNGIKSGDVWFHLKDFSLMLATIVTSLANFLGKSGAEYDDMAMIDVQDAGDALDEEAEMGEDGDLTPGDSNFEAPELEVKAKAPEVKKGKTVVAESWEDEEDSDDDGDGALGGDGPAESAYTHANGEEKEGQSLLKVYKAFRLLQQQFDDTFRKVWA</sequence>
<dbReference type="Pfam" id="PF00270">
    <property type="entry name" value="DEAD"/>
    <property type="match status" value="1"/>
</dbReference>
<dbReference type="FunFam" id="3.40.50.300:FF:001039">
    <property type="entry name" value="ATP-dependent RNA helicase DDX60"/>
    <property type="match status" value="1"/>
</dbReference>
<gene>
    <name evidence="8" type="ORF">C8035_v008635</name>
</gene>
<organism evidence="8 9">
    <name type="scientific">Colletotrichum spinosum</name>
    <dbReference type="NCBI Taxonomy" id="1347390"/>
    <lineage>
        <taxon>Eukaryota</taxon>
        <taxon>Fungi</taxon>
        <taxon>Dikarya</taxon>
        <taxon>Ascomycota</taxon>
        <taxon>Pezizomycotina</taxon>
        <taxon>Sordariomycetes</taxon>
        <taxon>Hypocreomycetidae</taxon>
        <taxon>Glomerellales</taxon>
        <taxon>Glomerellaceae</taxon>
        <taxon>Colletotrichum</taxon>
        <taxon>Colletotrichum orbiculare species complex</taxon>
    </lineage>
</organism>
<evidence type="ECO:0000259" key="7">
    <source>
        <dbReference type="PROSITE" id="PS51194"/>
    </source>
</evidence>
<dbReference type="SMART" id="SM00487">
    <property type="entry name" value="DEXDc"/>
    <property type="match status" value="1"/>
</dbReference>
<dbReference type="SMART" id="SM00490">
    <property type="entry name" value="HELICc"/>
    <property type="match status" value="1"/>
</dbReference>
<keyword evidence="1" id="KW-0547">Nucleotide-binding</keyword>
<feature type="compositionally biased region" description="Acidic residues" evidence="5">
    <location>
        <begin position="1695"/>
        <end position="1707"/>
    </location>
</feature>
<dbReference type="GO" id="GO:0003676">
    <property type="term" value="F:nucleic acid binding"/>
    <property type="evidence" value="ECO:0007669"/>
    <property type="project" value="InterPro"/>
</dbReference>
<evidence type="ECO:0000313" key="9">
    <source>
        <dbReference type="Proteomes" id="UP000295083"/>
    </source>
</evidence>
<dbReference type="Pfam" id="PF23002">
    <property type="entry name" value="PIN-like_DDX60"/>
    <property type="match status" value="1"/>
</dbReference>
<dbReference type="InterPro" id="IPR014001">
    <property type="entry name" value="Helicase_ATP-bd"/>
</dbReference>
<keyword evidence="9" id="KW-1185">Reference proteome</keyword>
<evidence type="ECO:0000313" key="8">
    <source>
        <dbReference type="EMBL" id="TDZ27948.1"/>
    </source>
</evidence>
<evidence type="ECO:0000256" key="4">
    <source>
        <dbReference type="ARBA" id="ARBA00022840"/>
    </source>
</evidence>
<dbReference type="EMBL" id="QAPG01001767">
    <property type="protein sequence ID" value="TDZ27948.1"/>
    <property type="molecule type" value="Genomic_DNA"/>
</dbReference>
<dbReference type="InterPro" id="IPR001650">
    <property type="entry name" value="Helicase_C-like"/>
</dbReference>
<dbReference type="Proteomes" id="UP000295083">
    <property type="component" value="Unassembled WGS sequence"/>
</dbReference>
<feature type="domain" description="Helicase ATP-binding" evidence="6">
    <location>
        <begin position="716"/>
        <end position="889"/>
    </location>
</feature>
<dbReference type="InterPro" id="IPR052431">
    <property type="entry name" value="SKI2_subfamily_helicases"/>
</dbReference>
<evidence type="ECO:0000259" key="6">
    <source>
        <dbReference type="PROSITE" id="PS51192"/>
    </source>
</evidence>
<dbReference type="PROSITE" id="PS51192">
    <property type="entry name" value="HELICASE_ATP_BIND_1"/>
    <property type="match status" value="1"/>
</dbReference>
<dbReference type="InterPro" id="IPR055124">
    <property type="entry name" value="PIN-like_DDX60"/>
</dbReference>
<keyword evidence="2" id="KW-0378">Hydrolase</keyword>
<feature type="domain" description="Helicase C-terminal" evidence="7">
    <location>
        <begin position="1141"/>
        <end position="1314"/>
    </location>
</feature>
<dbReference type="Pfam" id="PF26076">
    <property type="entry name" value="WHD_DDX60"/>
    <property type="match status" value="1"/>
</dbReference>
<feature type="region of interest" description="Disordered" evidence="5">
    <location>
        <begin position="1689"/>
        <end position="1727"/>
    </location>
</feature>
<evidence type="ECO:0000256" key="1">
    <source>
        <dbReference type="ARBA" id="ARBA00022741"/>
    </source>
</evidence>
<reference evidence="8 9" key="1">
    <citation type="submission" date="2018-11" db="EMBL/GenBank/DDBJ databases">
        <title>Genome sequence and assembly of Colletotrichum spinosum.</title>
        <authorList>
            <person name="Gan P."/>
            <person name="Shirasu K."/>
        </authorList>
    </citation>
    <scope>NUCLEOTIDE SEQUENCE [LARGE SCALE GENOMIC DNA]</scope>
    <source>
        <strain evidence="8 9">CBS 515.97</strain>
    </source>
</reference>
<dbReference type="GO" id="GO:0004386">
    <property type="term" value="F:helicase activity"/>
    <property type="evidence" value="ECO:0007669"/>
    <property type="project" value="UniProtKB-KW"/>
</dbReference>
<evidence type="ECO:0000256" key="3">
    <source>
        <dbReference type="ARBA" id="ARBA00022806"/>
    </source>
</evidence>
<dbReference type="InterPro" id="IPR027417">
    <property type="entry name" value="P-loop_NTPase"/>
</dbReference>
<evidence type="ECO:0000256" key="5">
    <source>
        <dbReference type="SAM" id="MobiDB-lite"/>
    </source>
</evidence>
<dbReference type="Gene3D" id="3.40.50.300">
    <property type="entry name" value="P-loop containing nucleotide triphosphate hydrolases"/>
    <property type="match status" value="2"/>
</dbReference>
<keyword evidence="3 8" id="KW-0347">Helicase</keyword>
<feature type="compositionally biased region" description="Basic and acidic residues" evidence="5">
    <location>
        <begin position="1129"/>
        <end position="1141"/>
    </location>
</feature>
<comment type="caution">
    <text evidence="8">The sequence shown here is derived from an EMBL/GenBank/DDBJ whole genome shotgun (WGS) entry which is preliminary data.</text>
</comment>
<dbReference type="PANTHER" id="PTHR44533:SF4">
    <property type="entry name" value="DEAD_H RNA HELICASE, PUTATIVE-RELATED"/>
    <property type="match status" value="1"/>
</dbReference>
<accession>A0A4R8PRL5</accession>
<name>A0A4R8PRL5_9PEZI</name>
<evidence type="ECO:0000256" key="2">
    <source>
        <dbReference type="ARBA" id="ARBA00022801"/>
    </source>
</evidence>
<dbReference type="InterPro" id="IPR011545">
    <property type="entry name" value="DEAD/DEAH_box_helicase_dom"/>
</dbReference>
<dbReference type="PANTHER" id="PTHR44533">
    <property type="entry name" value="DEAD/H RNA HELICASE, PUTATIVE-RELATED"/>
    <property type="match status" value="1"/>
</dbReference>
<dbReference type="PROSITE" id="PS51194">
    <property type="entry name" value="HELICASE_CTER"/>
    <property type="match status" value="1"/>
</dbReference>
<dbReference type="Pfam" id="PF00271">
    <property type="entry name" value="Helicase_C"/>
    <property type="match status" value="1"/>
</dbReference>
<dbReference type="GO" id="GO:0005524">
    <property type="term" value="F:ATP binding"/>
    <property type="evidence" value="ECO:0007669"/>
    <property type="project" value="UniProtKB-KW"/>
</dbReference>
<keyword evidence="4" id="KW-0067">ATP-binding</keyword>
<proteinExistence type="predicted"/>